<dbReference type="Pfam" id="PF02801">
    <property type="entry name" value="Ketoacyl-synt_C"/>
    <property type="match status" value="1"/>
</dbReference>
<organism evidence="16 17">
    <name type="scientific">Elysia crispata</name>
    <name type="common">lettuce slug</name>
    <dbReference type="NCBI Taxonomy" id="231223"/>
    <lineage>
        <taxon>Eukaryota</taxon>
        <taxon>Metazoa</taxon>
        <taxon>Spiralia</taxon>
        <taxon>Lophotrochozoa</taxon>
        <taxon>Mollusca</taxon>
        <taxon>Gastropoda</taxon>
        <taxon>Heterobranchia</taxon>
        <taxon>Euthyneura</taxon>
        <taxon>Panpulmonata</taxon>
        <taxon>Sacoglossa</taxon>
        <taxon>Placobranchoidea</taxon>
        <taxon>Plakobranchidae</taxon>
        <taxon>Elysia</taxon>
    </lineage>
</organism>
<dbReference type="PANTHER" id="PTHR43775:SF7">
    <property type="entry name" value="FATTY ACID SYNTHASE"/>
    <property type="match status" value="1"/>
</dbReference>
<name>A0AAE0YIN2_9GAST</name>
<dbReference type="Proteomes" id="UP001283361">
    <property type="component" value="Unassembled WGS sequence"/>
</dbReference>
<evidence type="ECO:0000256" key="1">
    <source>
        <dbReference type="ARBA" id="ARBA00012873"/>
    </source>
</evidence>
<dbReference type="PANTHER" id="PTHR43775">
    <property type="entry name" value="FATTY ACID SYNTHASE"/>
    <property type="match status" value="1"/>
</dbReference>
<keyword evidence="6" id="KW-0276">Fatty acid metabolism</keyword>
<keyword evidence="9" id="KW-0520">NAD</keyword>
<evidence type="ECO:0000256" key="6">
    <source>
        <dbReference type="ARBA" id="ARBA00022832"/>
    </source>
</evidence>
<dbReference type="SMART" id="SM00825">
    <property type="entry name" value="PKS_KS"/>
    <property type="match status" value="1"/>
</dbReference>
<dbReference type="PROSITE" id="PS52004">
    <property type="entry name" value="KS3_2"/>
    <property type="match status" value="1"/>
</dbReference>
<keyword evidence="3" id="KW-0596">Phosphopantetheine</keyword>
<dbReference type="GO" id="GO:0004312">
    <property type="term" value="F:fatty acid synthase activity"/>
    <property type="evidence" value="ECO:0007669"/>
    <property type="project" value="UniProtKB-EC"/>
</dbReference>
<reference evidence="16" key="1">
    <citation type="journal article" date="2023" name="G3 (Bethesda)">
        <title>A reference genome for the long-term kleptoplast-retaining sea slug Elysia crispata morphotype clarki.</title>
        <authorList>
            <person name="Eastman K.E."/>
            <person name="Pendleton A.L."/>
            <person name="Shaikh M.A."/>
            <person name="Suttiyut T."/>
            <person name="Ogas R."/>
            <person name="Tomko P."/>
            <person name="Gavelis G."/>
            <person name="Widhalm J.R."/>
            <person name="Wisecaver J.H."/>
        </authorList>
    </citation>
    <scope>NUCLEOTIDE SEQUENCE</scope>
    <source>
        <strain evidence="16">ECLA1</strain>
    </source>
</reference>
<evidence type="ECO:0000256" key="9">
    <source>
        <dbReference type="ARBA" id="ARBA00023027"/>
    </source>
</evidence>
<evidence type="ECO:0000256" key="11">
    <source>
        <dbReference type="ARBA" id="ARBA00023160"/>
    </source>
</evidence>
<keyword evidence="7" id="KW-0521">NADP</keyword>
<evidence type="ECO:0000313" key="17">
    <source>
        <dbReference type="Proteomes" id="UP001283361"/>
    </source>
</evidence>
<dbReference type="GO" id="GO:0016787">
    <property type="term" value="F:hydrolase activity"/>
    <property type="evidence" value="ECO:0007669"/>
    <property type="project" value="UniProtKB-KW"/>
</dbReference>
<keyword evidence="17" id="KW-1185">Reference proteome</keyword>
<evidence type="ECO:0000256" key="14">
    <source>
        <dbReference type="RuleBase" id="RU003694"/>
    </source>
</evidence>
<dbReference type="GO" id="GO:0016491">
    <property type="term" value="F:oxidoreductase activity"/>
    <property type="evidence" value="ECO:0007669"/>
    <property type="project" value="UniProtKB-KW"/>
</dbReference>
<sequence>MAPQENPSSANRDVITPVSVRNVVPYNGDIVVCGLSGRYPESTNVGELQENLFNKVNMVTVDDRRWEPGLFGAPKVMGKLKNDLAEFDAEFFGIHSKSANTMDPMLRLMLEVSYEAIVDAGESMASMKGTRTGVYIGVSSAEFEVSLMKNWTENEAYMVQGCPHSMFPNWVSYFFDLRGPSCAYDTACSTSLVCLEAAERHIRQGLIDNAIVGACNILYRPHSSKVMMTMNFLSHTACKAFDASGDGFVRSEMVSAILLRKADSAKRIYATLIASMTNNDGFQPNGIMYPNTVAQEELICDFYNNVKVDPNEIKYFECHGTGTQAGDPQETRAICNGLCKRRKDVLPIGSVKSNLGHGETASGKD</sequence>
<evidence type="ECO:0000256" key="4">
    <source>
        <dbReference type="ARBA" id="ARBA00022516"/>
    </source>
</evidence>
<keyword evidence="14" id="KW-0808">Transferase</keyword>
<keyword evidence="10" id="KW-0443">Lipid metabolism</keyword>
<evidence type="ECO:0000256" key="5">
    <source>
        <dbReference type="ARBA" id="ARBA00022801"/>
    </source>
</evidence>
<keyword evidence="4" id="KW-0444">Lipid biosynthesis</keyword>
<comment type="catalytic activity">
    <reaction evidence="13">
        <text>acetyl-CoA + n malonyl-CoA + 2n NADPH + 2n H(+) = a long-chain fatty acid + (n+1) CoA + n CO2 + 2n NADP(+).</text>
        <dbReference type="EC" id="2.3.1.85"/>
    </reaction>
</comment>
<dbReference type="AlphaFoldDB" id="A0AAE0YIN2"/>
<evidence type="ECO:0000256" key="7">
    <source>
        <dbReference type="ARBA" id="ARBA00022857"/>
    </source>
</evidence>
<dbReference type="EC" id="2.3.1.85" evidence="1"/>
<keyword evidence="8" id="KW-0560">Oxidoreductase</keyword>
<dbReference type="CDD" id="cd00833">
    <property type="entry name" value="PKS"/>
    <property type="match status" value="1"/>
</dbReference>
<feature type="domain" description="Ketosynthase family 3 (KS3)" evidence="15">
    <location>
        <begin position="27"/>
        <end position="365"/>
    </location>
</feature>
<comment type="caution">
    <text evidence="16">The sequence shown here is derived from an EMBL/GenBank/DDBJ whole genome shotgun (WGS) entry which is preliminary data.</text>
</comment>
<evidence type="ECO:0000256" key="8">
    <source>
        <dbReference type="ARBA" id="ARBA00023002"/>
    </source>
</evidence>
<evidence type="ECO:0000256" key="12">
    <source>
        <dbReference type="ARBA" id="ARBA00023268"/>
    </source>
</evidence>
<evidence type="ECO:0000313" key="16">
    <source>
        <dbReference type="EMBL" id="KAK3747356.1"/>
    </source>
</evidence>
<dbReference type="Pfam" id="PF00109">
    <property type="entry name" value="ketoacyl-synt"/>
    <property type="match status" value="1"/>
</dbReference>
<keyword evidence="12" id="KW-0511">Multifunctional enzyme</keyword>
<keyword evidence="5" id="KW-0378">Hydrolase</keyword>
<proteinExistence type="inferred from homology"/>
<dbReference type="InterPro" id="IPR020841">
    <property type="entry name" value="PKS_Beta-ketoAc_synthase_dom"/>
</dbReference>
<evidence type="ECO:0000256" key="13">
    <source>
        <dbReference type="ARBA" id="ARBA00044883"/>
    </source>
</evidence>
<protein>
    <recommendedName>
        <fullName evidence="2">Fatty acid synthase</fullName>
        <ecNumber evidence="1">2.3.1.85</ecNumber>
    </recommendedName>
</protein>
<evidence type="ECO:0000256" key="10">
    <source>
        <dbReference type="ARBA" id="ARBA00023098"/>
    </source>
</evidence>
<dbReference type="InterPro" id="IPR014030">
    <property type="entry name" value="Ketoacyl_synth_N"/>
</dbReference>
<dbReference type="Gene3D" id="3.40.47.10">
    <property type="match status" value="1"/>
</dbReference>
<dbReference type="GO" id="GO:0006633">
    <property type="term" value="P:fatty acid biosynthetic process"/>
    <property type="evidence" value="ECO:0007669"/>
    <property type="project" value="UniProtKB-KW"/>
</dbReference>
<evidence type="ECO:0000256" key="2">
    <source>
        <dbReference type="ARBA" id="ARBA00018769"/>
    </source>
</evidence>
<keyword evidence="11" id="KW-0275">Fatty acid biosynthesis</keyword>
<dbReference type="InterPro" id="IPR050091">
    <property type="entry name" value="PKS_NRPS_Biosynth_Enz"/>
</dbReference>
<evidence type="ECO:0000256" key="3">
    <source>
        <dbReference type="ARBA" id="ARBA00022450"/>
    </source>
</evidence>
<evidence type="ECO:0000259" key="15">
    <source>
        <dbReference type="PROSITE" id="PS52004"/>
    </source>
</evidence>
<comment type="similarity">
    <text evidence="14">Belongs to the thiolase-like superfamily. Beta-ketoacyl-ACP synthases family.</text>
</comment>
<gene>
    <name evidence="16" type="ORF">RRG08_059598</name>
</gene>
<dbReference type="SUPFAM" id="SSF53901">
    <property type="entry name" value="Thiolase-like"/>
    <property type="match status" value="1"/>
</dbReference>
<dbReference type="EMBL" id="JAWDGP010006090">
    <property type="protein sequence ID" value="KAK3747356.1"/>
    <property type="molecule type" value="Genomic_DNA"/>
</dbReference>
<dbReference type="InterPro" id="IPR016039">
    <property type="entry name" value="Thiolase-like"/>
</dbReference>
<dbReference type="InterPro" id="IPR014031">
    <property type="entry name" value="Ketoacyl_synth_C"/>
</dbReference>
<accession>A0AAE0YIN2</accession>